<proteinExistence type="inferred from homology"/>
<dbReference type="Gene3D" id="3.30.70.240">
    <property type="match status" value="1"/>
</dbReference>
<dbReference type="RefSeq" id="WP_068849174.1">
    <property type="nucleotide sequence ID" value="NZ_LYDR01000119.1"/>
</dbReference>
<dbReference type="OrthoDB" id="9798176at2"/>
<dbReference type="InterPro" id="IPR021127">
    <property type="entry name" value="CRISPR_associated_Cas2"/>
</dbReference>
<dbReference type="PANTHER" id="PTHR34405:SF3">
    <property type="entry name" value="CRISPR-ASSOCIATED ENDORIBONUCLEASE CAS2 3"/>
    <property type="match status" value="1"/>
</dbReference>
<keyword evidence="6 9" id="KW-0378">Hydrolase</keyword>
<keyword evidence="5 9" id="KW-0255">Endonuclease</keyword>
<dbReference type="CDD" id="cd09725">
    <property type="entry name" value="Cas2_I_II_III"/>
    <property type="match status" value="1"/>
</dbReference>
<evidence type="ECO:0000256" key="5">
    <source>
        <dbReference type="ARBA" id="ARBA00022759"/>
    </source>
</evidence>
<dbReference type="NCBIfam" id="TIGR01573">
    <property type="entry name" value="cas2"/>
    <property type="match status" value="1"/>
</dbReference>
<evidence type="ECO:0000256" key="6">
    <source>
        <dbReference type="ARBA" id="ARBA00022801"/>
    </source>
</evidence>
<comment type="cofactor">
    <cofactor evidence="1 9">
        <name>Mg(2+)</name>
        <dbReference type="ChEBI" id="CHEBI:18420"/>
    </cofactor>
</comment>
<feature type="binding site" evidence="9">
    <location>
        <position position="10"/>
    </location>
    <ligand>
        <name>Mg(2+)</name>
        <dbReference type="ChEBI" id="CHEBI:18420"/>
        <note>catalytic</note>
    </ligand>
</feature>
<name>A0A1C3E9E3_9PLAN</name>
<dbReference type="Pfam" id="PF09827">
    <property type="entry name" value="CRISPR_Cas2"/>
    <property type="match status" value="1"/>
</dbReference>
<dbReference type="HAMAP" id="MF_01471">
    <property type="entry name" value="Cas2"/>
    <property type="match status" value="1"/>
</dbReference>
<comment type="similarity">
    <text evidence="2 9">Belongs to the CRISPR-associated endoribonuclease Cas2 protein family.</text>
</comment>
<dbReference type="GO" id="GO:0016787">
    <property type="term" value="F:hydrolase activity"/>
    <property type="evidence" value="ECO:0007669"/>
    <property type="project" value="UniProtKB-KW"/>
</dbReference>
<keyword evidence="4 9" id="KW-0479">Metal-binding</keyword>
<dbReference type="GO" id="GO:0046872">
    <property type="term" value="F:metal ion binding"/>
    <property type="evidence" value="ECO:0007669"/>
    <property type="project" value="UniProtKB-UniRule"/>
</dbReference>
<dbReference type="SUPFAM" id="SSF143430">
    <property type="entry name" value="TTP0101/SSO1404-like"/>
    <property type="match status" value="1"/>
</dbReference>
<evidence type="ECO:0000256" key="9">
    <source>
        <dbReference type="HAMAP-Rule" id="MF_01471"/>
    </source>
</evidence>
<dbReference type="PANTHER" id="PTHR34405">
    <property type="entry name" value="CRISPR-ASSOCIATED ENDORIBONUCLEASE CAS2"/>
    <property type="match status" value="1"/>
</dbReference>
<evidence type="ECO:0000256" key="1">
    <source>
        <dbReference type="ARBA" id="ARBA00001946"/>
    </source>
</evidence>
<dbReference type="GO" id="GO:0004521">
    <property type="term" value="F:RNA endonuclease activity"/>
    <property type="evidence" value="ECO:0007669"/>
    <property type="project" value="InterPro"/>
</dbReference>
<evidence type="ECO:0000256" key="7">
    <source>
        <dbReference type="ARBA" id="ARBA00022842"/>
    </source>
</evidence>
<dbReference type="InterPro" id="IPR019199">
    <property type="entry name" value="Virulence_VapD/CRISPR_Cas2"/>
</dbReference>
<keyword evidence="7 9" id="KW-0460">Magnesium</keyword>
<reference evidence="10 11" key="1">
    <citation type="submission" date="2016-05" db="EMBL/GenBank/DDBJ databases">
        <title>Genomic and physiological characterization of Planctopirus sp. isolated from fresh water lake.</title>
        <authorList>
            <person name="Subhash Y."/>
            <person name="Ramana C."/>
        </authorList>
    </citation>
    <scope>NUCLEOTIDE SEQUENCE [LARGE SCALE GENOMIC DNA]</scope>
    <source>
        <strain evidence="10 11">JC280</strain>
    </source>
</reference>
<keyword evidence="3 9" id="KW-0540">Nuclease</keyword>
<accession>A0A1C3E9E3</accession>
<protein>
    <recommendedName>
        <fullName evidence="9">CRISPR-associated endoribonuclease Cas2</fullName>
        <ecNumber evidence="9">3.1.-.-</ecNumber>
    </recommendedName>
</protein>
<dbReference type="STRING" id="1841610.A6X21_07215"/>
<sequence>MKNVYLISYDVADAKRLRLTHRKLCGFGASLQYSVFRCELSKLQLMSLKEGLWEILNLMEDRVMVVDLGPAGARGDDCVEFWGNPRTEIPERKAFVI</sequence>
<dbReference type="EC" id="3.1.-.-" evidence="9"/>
<gene>
    <name evidence="9" type="primary">cas2</name>
    <name evidence="10" type="ORF">A6X21_07215</name>
</gene>
<comment type="caution">
    <text evidence="10">The sequence shown here is derived from an EMBL/GenBank/DDBJ whole genome shotgun (WGS) entry which is preliminary data.</text>
</comment>
<evidence type="ECO:0000256" key="4">
    <source>
        <dbReference type="ARBA" id="ARBA00022723"/>
    </source>
</evidence>
<dbReference type="AlphaFoldDB" id="A0A1C3E9E3"/>
<keyword evidence="8 9" id="KW-0051">Antiviral defense</keyword>
<comment type="function">
    <text evidence="9">CRISPR (clustered regularly interspaced short palindromic repeat), is an adaptive immune system that provides protection against mobile genetic elements (viruses, transposable elements and conjugative plasmids). CRISPR clusters contain sequences complementary to antecedent mobile elements and target invading nucleic acids. CRISPR clusters are transcribed and processed into CRISPR RNA (crRNA). Functions as a ssRNA-specific endoribonuclease. Involved in the integration of spacer DNA into the CRISPR cassette.</text>
</comment>
<evidence type="ECO:0000313" key="11">
    <source>
        <dbReference type="Proteomes" id="UP000094828"/>
    </source>
</evidence>
<dbReference type="EMBL" id="LYDR01000119">
    <property type="protein sequence ID" value="ODA29850.1"/>
    <property type="molecule type" value="Genomic_DNA"/>
</dbReference>
<evidence type="ECO:0000256" key="2">
    <source>
        <dbReference type="ARBA" id="ARBA00009959"/>
    </source>
</evidence>
<evidence type="ECO:0000313" key="10">
    <source>
        <dbReference type="EMBL" id="ODA29850.1"/>
    </source>
</evidence>
<keyword evidence="11" id="KW-1185">Reference proteome</keyword>
<comment type="subunit">
    <text evidence="9">Homodimer, forms a heterotetramer with a Cas1 homodimer.</text>
</comment>
<evidence type="ECO:0000256" key="3">
    <source>
        <dbReference type="ARBA" id="ARBA00022722"/>
    </source>
</evidence>
<dbReference type="GO" id="GO:0051607">
    <property type="term" value="P:defense response to virus"/>
    <property type="evidence" value="ECO:0007669"/>
    <property type="project" value="UniProtKB-UniRule"/>
</dbReference>
<evidence type="ECO:0000256" key="8">
    <source>
        <dbReference type="ARBA" id="ARBA00023118"/>
    </source>
</evidence>
<dbReference type="Proteomes" id="UP000094828">
    <property type="component" value="Unassembled WGS sequence"/>
</dbReference>
<dbReference type="GO" id="GO:0043571">
    <property type="term" value="P:maintenance of CRISPR repeat elements"/>
    <property type="evidence" value="ECO:0007669"/>
    <property type="project" value="UniProtKB-UniRule"/>
</dbReference>
<organism evidence="10 11">
    <name type="scientific">Planctopirus hydrillae</name>
    <dbReference type="NCBI Taxonomy" id="1841610"/>
    <lineage>
        <taxon>Bacteria</taxon>
        <taxon>Pseudomonadati</taxon>
        <taxon>Planctomycetota</taxon>
        <taxon>Planctomycetia</taxon>
        <taxon>Planctomycetales</taxon>
        <taxon>Planctomycetaceae</taxon>
        <taxon>Planctopirus</taxon>
    </lineage>
</organism>